<evidence type="ECO:0000256" key="6">
    <source>
        <dbReference type="ARBA" id="ARBA00023015"/>
    </source>
</evidence>
<evidence type="ECO:0000256" key="3">
    <source>
        <dbReference type="ARBA" id="ARBA00022490"/>
    </source>
</evidence>
<feature type="domain" description="Response regulatory" evidence="12">
    <location>
        <begin position="3"/>
        <end position="120"/>
    </location>
</feature>
<dbReference type="PANTHER" id="PTHR42713:SF3">
    <property type="entry name" value="TRANSCRIPTIONAL REGULATORY PROTEIN HPTR"/>
    <property type="match status" value="1"/>
</dbReference>
<dbReference type="InterPro" id="IPR051552">
    <property type="entry name" value="HptR"/>
</dbReference>
<accession>A0A1S8T851</accession>
<evidence type="ECO:0000256" key="2">
    <source>
        <dbReference type="ARBA" id="ARBA00018672"/>
    </source>
</evidence>
<dbReference type="Proteomes" id="UP000190890">
    <property type="component" value="Unassembled WGS sequence"/>
</dbReference>
<feature type="modified residue" description="4-aspartylphosphate" evidence="10">
    <location>
        <position position="55"/>
    </location>
</feature>
<dbReference type="Gene3D" id="3.40.50.2300">
    <property type="match status" value="1"/>
</dbReference>
<dbReference type="InterPro" id="IPR018062">
    <property type="entry name" value="HTH_AraC-typ_CS"/>
</dbReference>
<evidence type="ECO:0000256" key="7">
    <source>
        <dbReference type="ARBA" id="ARBA00023125"/>
    </source>
</evidence>
<protein>
    <recommendedName>
        <fullName evidence="2">Stage 0 sporulation protein A homolog</fullName>
    </recommendedName>
</protein>
<dbReference type="GO" id="GO:0000160">
    <property type="term" value="P:phosphorelay signal transduction system"/>
    <property type="evidence" value="ECO:0007669"/>
    <property type="project" value="UniProtKB-KW"/>
</dbReference>
<dbReference type="PROSITE" id="PS00041">
    <property type="entry name" value="HTH_ARAC_FAMILY_1"/>
    <property type="match status" value="1"/>
</dbReference>
<feature type="domain" description="HTH araC/xylS-type" evidence="11">
    <location>
        <begin position="433"/>
        <end position="532"/>
    </location>
</feature>
<dbReference type="GO" id="GO:0043565">
    <property type="term" value="F:sequence-specific DNA binding"/>
    <property type="evidence" value="ECO:0007669"/>
    <property type="project" value="InterPro"/>
</dbReference>
<dbReference type="CDD" id="cd17536">
    <property type="entry name" value="REC_YesN-like"/>
    <property type="match status" value="1"/>
</dbReference>
<dbReference type="InterPro" id="IPR018060">
    <property type="entry name" value="HTH_AraC"/>
</dbReference>
<keyword evidence="8" id="KW-0804">Transcription</keyword>
<gene>
    <name evidence="13" type="ORF">CLPUN_43160</name>
</gene>
<evidence type="ECO:0000256" key="10">
    <source>
        <dbReference type="PROSITE-ProRule" id="PRU00169"/>
    </source>
</evidence>
<comment type="subcellular location">
    <subcellularLocation>
        <location evidence="1">Cytoplasm</location>
    </subcellularLocation>
</comment>
<evidence type="ECO:0000256" key="4">
    <source>
        <dbReference type="ARBA" id="ARBA00022553"/>
    </source>
</evidence>
<reference evidence="13 14" key="1">
    <citation type="submission" date="2016-05" db="EMBL/GenBank/DDBJ databases">
        <title>Microbial solvent formation.</title>
        <authorList>
            <person name="Poehlein A."/>
            <person name="Montoya Solano J.D."/>
            <person name="Flitsch S."/>
            <person name="Krabben P."/>
            <person name="Duerre P."/>
            <person name="Daniel R."/>
        </authorList>
    </citation>
    <scope>NUCLEOTIDE SEQUENCE [LARGE SCALE GENOMIC DNA]</scope>
    <source>
        <strain evidence="13 14">DSM 2619</strain>
    </source>
</reference>
<evidence type="ECO:0000259" key="11">
    <source>
        <dbReference type="PROSITE" id="PS01124"/>
    </source>
</evidence>
<comment type="caution">
    <text evidence="13">The sequence shown here is derived from an EMBL/GenBank/DDBJ whole genome shotgun (WGS) entry which is preliminary data.</text>
</comment>
<dbReference type="Gene3D" id="1.10.10.60">
    <property type="entry name" value="Homeodomain-like"/>
    <property type="match status" value="2"/>
</dbReference>
<dbReference type="InterPro" id="IPR009057">
    <property type="entry name" value="Homeodomain-like_sf"/>
</dbReference>
<sequence>MYNILIVDDEQLMRKYLANNISTICPYFQVTGIACDGIEAIELLKKQHYDLVITDIRMPEIDGLSLSKYIYENCANTKVIIISGYNEFEYARTAIKYQVSDYLLKPLNDSNLLDVLMAIKEQLDSKTNFHSSIPSISHTQLSDSELLPRLFLSILDGDNNLTYELFGECEKRNISLMNSYGSILLLTIDELYLMSIKNITYDVTTHHLKLNQICQNYCSTNELCSLYDDLGSTLVLVQDTDKQKIYDKINKIYNEITQIAESNDFPKVIAACGVVVNDMLDLPASDISAYDTLALALITQDFPLNSNYTIIQKSFIKELNTLSDNIYKDCLTQSISKLYIDIKLYCLFFKNEMTFTSLFRYGSYLIKYISTRSNIKSNYKKAAFYELTSKYNQSTASDILNEEYVYNIIINSIKALIAFNKEPIFSETTQIVETAKEYILSHYNEPISLSIVADYVGVNNCYLSDLFHKKLGEPYSKYIIRIRMEQAANILHNNPSIKIYQLAEKTGFVSTKHFISVFKKFYGMTPTNYLQKSKYN</sequence>
<dbReference type="Pfam" id="PF12833">
    <property type="entry name" value="HTH_18"/>
    <property type="match status" value="1"/>
</dbReference>
<dbReference type="STRING" id="29367.CLPUN_43160"/>
<keyword evidence="6" id="KW-0805">Transcription regulation</keyword>
<keyword evidence="4 10" id="KW-0597">Phosphoprotein</keyword>
<dbReference type="AlphaFoldDB" id="A0A1S8T851"/>
<organism evidence="13 14">
    <name type="scientific">Clostridium puniceum</name>
    <dbReference type="NCBI Taxonomy" id="29367"/>
    <lineage>
        <taxon>Bacteria</taxon>
        <taxon>Bacillati</taxon>
        <taxon>Bacillota</taxon>
        <taxon>Clostridia</taxon>
        <taxon>Eubacteriales</taxon>
        <taxon>Clostridiaceae</taxon>
        <taxon>Clostridium</taxon>
    </lineage>
</organism>
<evidence type="ECO:0000259" key="12">
    <source>
        <dbReference type="PROSITE" id="PS50110"/>
    </source>
</evidence>
<dbReference type="SUPFAM" id="SSF46689">
    <property type="entry name" value="Homeodomain-like"/>
    <property type="match status" value="2"/>
</dbReference>
<keyword evidence="5" id="KW-0902">Two-component regulatory system</keyword>
<dbReference type="RefSeq" id="WP_077849261.1">
    <property type="nucleotide sequence ID" value="NZ_LZZM01000209.1"/>
</dbReference>
<dbReference type="SMART" id="SM00342">
    <property type="entry name" value="HTH_ARAC"/>
    <property type="match status" value="1"/>
</dbReference>
<evidence type="ECO:0000256" key="5">
    <source>
        <dbReference type="ARBA" id="ARBA00023012"/>
    </source>
</evidence>
<proteinExistence type="predicted"/>
<dbReference type="SMART" id="SM00448">
    <property type="entry name" value="REC"/>
    <property type="match status" value="1"/>
</dbReference>
<dbReference type="GO" id="GO:0005737">
    <property type="term" value="C:cytoplasm"/>
    <property type="evidence" value="ECO:0007669"/>
    <property type="project" value="UniProtKB-SubCell"/>
</dbReference>
<dbReference type="PROSITE" id="PS50110">
    <property type="entry name" value="RESPONSE_REGULATORY"/>
    <property type="match status" value="1"/>
</dbReference>
<evidence type="ECO:0000256" key="9">
    <source>
        <dbReference type="ARBA" id="ARBA00024867"/>
    </source>
</evidence>
<dbReference type="InterPro" id="IPR011006">
    <property type="entry name" value="CheY-like_superfamily"/>
</dbReference>
<dbReference type="Pfam" id="PF00072">
    <property type="entry name" value="Response_reg"/>
    <property type="match status" value="1"/>
</dbReference>
<dbReference type="SUPFAM" id="SSF52172">
    <property type="entry name" value="CheY-like"/>
    <property type="match status" value="1"/>
</dbReference>
<keyword evidence="14" id="KW-1185">Reference proteome</keyword>
<dbReference type="EMBL" id="LZZM01000209">
    <property type="protein sequence ID" value="OOM73809.1"/>
    <property type="molecule type" value="Genomic_DNA"/>
</dbReference>
<keyword evidence="7" id="KW-0238">DNA-binding</keyword>
<evidence type="ECO:0000256" key="8">
    <source>
        <dbReference type="ARBA" id="ARBA00023163"/>
    </source>
</evidence>
<dbReference type="GO" id="GO:0003700">
    <property type="term" value="F:DNA-binding transcription factor activity"/>
    <property type="evidence" value="ECO:0007669"/>
    <property type="project" value="InterPro"/>
</dbReference>
<evidence type="ECO:0000313" key="14">
    <source>
        <dbReference type="Proteomes" id="UP000190890"/>
    </source>
</evidence>
<dbReference type="OrthoDB" id="324626at2"/>
<name>A0A1S8T851_9CLOT</name>
<dbReference type="InterPro" id="IPR001789">
    <property type="entry name" value="Sig_transdc_resp-reg_receiver"/>
</dbReference>
<dbReference type="InterPro" id="IPR020449">
    <property type="entry name" value="Tscrpt_reg_AraC-type_HTH"/>
</dbReference>
<dbReference type="PROSITE" id="PS01124">
    <property type="entry name" value="HTH_ARAC_FAMILY_2"/>
    <property type="match status" value="1"/>
</dbReference>
<comment type="function">
    <text evidence="9">May play the central regulatory role in sporulation. It may be an element of the effector pathway responsible for the activation of sporulation genes in response to nutritional stress. Spo0A may act in concert with spo0H (a sigma factor) to control the expression of some genes that are critical to the sporulation process.</text>
</comment>
<keyword evidence="3" id="KW-0963">Cytoplasm</keyword>
<evidence type="ECO:0000313" key="13">
    <source>
        <dbReference type="EMBL" id="OOM73809.1"/>
    </source>
</evidence>
<dbReference type="PANTHER" id="PTHR42713">
    <property type="entry name" value="HISTIDINE KINASE-RELATED"/>
    <property type="match status" value="1"/>
</dbReference>
<evidence type="ECO:0000256" key="1">
    <source>
        <dbReference type="ARBA" id="ARBA00004496"/>
    </source>
</evidence>
<dbReference type="PRINTS" id="PR00032">
    <property type="entry name" value="HTHARAC"/>
</dbReference>